<feature type="compositionally biased region" description="Basic and acidic residues" evidence="1">
    <location>
        <begin position="268"/>
        <end position="279"/>
    </location>
</feature>
<feature type="compositionally biased region" description="Basic and acidic residues" evidence="1">
    <location>
        <begin position="181"/>
        <end position="201"/>
    </location>
</feature>
<accession>A0A8H6K538</accession>
<protein>
    <submittedName>
        <fullName evidence="2">Uncharacterized protein</fullName>
    </submittedName>
</protein>
<feature type="compositionally biased region" description="Polar residues" evidence="1">
    <location>
        <begin position="341"/>
        <end position="350"/>
    </location>
</feature>
<organism evidence="2 3">
    <name type="scientific">Colletotrichum musicola</name>
    <dbReference type="NCBI Taxonomy" id="2175873"/>
    <lineage>
        <taxon>Eukaryota</taxon>
        <taxon>Fungi</taxon>
        <taxon>Dikarya</taxon>
        <taxon>Ascomycota</taxon>
        <taxon>Pezizomycotina</taxon>
        <taxon>Sordariomycetes</taxon>
        <taxon>Hypocreomycetidae</taxon>
        <taxon>Glomerellales</taxon>
        <taxon>Glomerellaceae</taxon>
        <taxon>Colletotrichum</taxon>
        <taxon>Colletotrichum orchidearum species complex</taxon>
    </lineage>
</organism>
<proteinExistence type="predicted"/>
<feature type="compositionally biased region" description="Basic residues" evidence="1">
    <location>
        <begin position="99"/>
        <end position="115"/>
    </location>
</feature>
<evidence type="ECO:0000313" key="3">
    <source>
        <dbReference type="Proteomes" id="UP000639643"/>
    </source>
</evidence>
<dbReference type="Proteomes" id="UP000639643">
    <property type="component" value="Unassembled WGS sequence"/>
</dbReference>
<comment type="caution">
    <text evidence="2">The sequence shown here is derived from an EMBL/GenBank/DDBJ whole genome shotgun (WGS) entry which is preliminary data.</text>
</comment>
<gene>
    <name evidence="2" type="ORF">CMUS01_09998</name>
</gene>
<feature type="region of interest" description="Disordered" evidence="1">
    <location>
        <begin position="95"/>
        <end position="210"/>
    </location>
</feature>
<reference evidence="2" key="1">
    <citation type="journal article" date="2020" name="Phytopathology">
        <title>Genome Sequence Resources of Colletotrichum truncatum, C. plurivorum, C. musicola, and C. sojae: Four Species Pathogenic to Soybean (Glycine max).</title>
        <authorList>
            <person name="Rogerio F."/>
            <person name="Boufleur T.R."/>
            <person name="Ciampi-Guillardi M."/>
            <person name="Sukno S.A."/>
            <person name="Thon M.R."/>
            <person name="Massola Junior N.S."/>
            <person name="Baroncelli R."/>
        </authorList>
    </citation>
    <scope>NUCLEOTIDE SEQUENCE</scope>
    <source>
        <strain evidence="2">LFN0074</strain>
    </source>
</reference>
<name>A0A8H6K538_9PEZI</name>
<feature type="region of interest" description="Disordered" evidence="1">
    <location>
        <begin position="225"/>
        <end position="300"/>
    </location>
</feature>
<feature type="compositionally biased region" description="Gly residues" evidence="1">
    <location>
        <begin position="227"/>
        <end position="236"/>
    </location>
</feature>
<feature type="compositionally biased region" description="Basic and acidic residues" evidence="1">
    <location>
        <begin position="247"/>
        <end position="256"/>
    </location>
</feature>
<dbReference type="EMBL" id="WIGM01000445">
    <property type="protein sequence ID" value="KAF6825014.1"/>
    <property type="molecule type" value="Genomic_DNA"/>
</dbReference>
<sequence length="372" mass="40615">MAVRCTLHFDPTLTFDVLTGGRDLAAAAGRERTGKKDGQERGATSSPAGAVLVGPFVWAACTCLSSCRRARKLERIEGDDFIRTTPLIARLGMAERATREKRKRPELNLFHRRPASSRQQQELRSRARHPAQGGTGRRYLLLPTNLRRRNGTAARPQAATLAPEGEQNKNARQKPATGDAHWSDNKERGKTTRDDNDEHRWPSHRPPLAHVALDTTFTGTSEARGILGAGKRGGGMAQQQQRWTLAGRDRRRDRTGGAEPGRTASASKGERKVLVRSEVRTGSSGTARHGNLRNEEETDATEYTACRQEAHAQFGTSNSDFEQPMPLSGAEGSVFGHVPDSFSTSPSQREPISPWGNEGTYPPAAASPEADL</sequence>
<dbReference type="AlphaFoldDB" id="A0A8H6K538"/>
<keyword evidence="3" id="KW-1185">Reference proteome</keyword>
<evidence type="ECO:0000313" key="2">
    <source>
        <dbReference type="EMBL" id="KAF6825014.1"/>
    </source>
</evidence>
<evidence type="ECO:0000256" key="1">
    <source>
        <dbReference type="SAM" id="MobiDB-lite"/>
    </source>
</evidence>
<feature type="region of interest" description="Disordered" evidence="1">
    <location>
        <begin position="313"/>
        <end position="372"/>
    </location>
</feature>